<reference evidence="3" key="1">
    <citation type="journal article" date="2016" name="Genome Announc.">
        <title>Draft genome sequence of Aspergillus niger strain An76.</title>
        <authorList>
            <person name="Gong W."/>
            <person name="Cheng Z."/>
            <person name="Zhang H."/>
            <person name="Liu L."/>
            <person name="Gao P."/>
            <person name="Wang L."/>
        </authorList>
    </citation>
    <scope>NUCLEOTIDE SEQUENCE [LARGE SCALE GENOMIC DNA]</scope>
    <source>
        <strain evidence="3">An76</strain>
    </source>
</reference>
<protein>
    <submittedName>
        <fullName evidence="2">Similar to An12g03510</fullName>
    </submittedName>
</protein>
<feature type="transmembrane region" description="Helical" evidence="1">
    <location>
        <begin position="192"/>
        <end position="211"/>
    </location>
</feature>
<dbReference type="VEuPathDB" id="FungiDB:An12g03510"/>
<keyword evidence="1" id="KW-1133">Transmembrane helix</keyword>
<feature type="transmembrane region" description="Helical" evidence="1">
    <location>
        <begin position="252"/>
        <end position="269"/>
    </location>
</feature>
<evidence type="ECO:0000313" key="2">
    <source>
        <dbReference type="EMBL" id="GAQ45062.1"/>
    </source>
</evidence>
<evidence type="ECO:0000256" key="1">
    <source>
        <dbReference type="SAM" id="Phobius"/>
    </source>
</evidence>
<proteinExistence type="predicted"/>
<sequence length="270" mass="30605">MDTWLSTLQAVYLDVLHPKAEGLRFPEDELQSIRYRLINGGMRAIALEVRLESGRLDEDDLTLDAIAFVGSVRIVAFQQLTWSADCVLITTILFDHMVPTESGDPSAEDPYGDPVLNRMNPLPPSTHPYGFDLRNRCSNKDRYDELLRKCLAHFETCSGCYQYDKVSWEARVPLLGKAYETKYTDCSCLDIISTYMVLAFLIGALLVFDILTPKARYPLITQLPVISNPLQQQAPPRPLSCCRLPKWDDVTAVYVFAFLFCSVWCFVSSL</sequence>
<dbReference type="Proteomes" id="UP000068243">
    <property type="component" value="Unassembled WGS sequence"/>
</dbReference>
<keyword evidence="1" id="KW-0812">Transmembrane</keyword>
<comment type="caution">
    <text evidence="2">The sequence shown here is derived from an EMBL/GenBank/DDBJ whole genome shotgun (WGS) entry which is preliminary data.</text>
</comment>
<gene>
    <name evidence="2" type="ORF">ABL_07723</name>
</gene>
<dbReference type="VEuPathDB" id="FungiDB:ASPNIDRAFT2_1150527"/>
<dbReference type="AlphaFoldDB" id="A0A100IPQ7"/>
<evidence type="ECO:0000313" key="3">
    <source>
        <dbReference type="Proteomes" id="UP000068243"/>
    </source>
</evidence>
<dbReference type="VEuPathDB" id="FungiDB:ATCC64974_38460"/>
<dbReference type="VEuPathDB" id="FungiDB:M747DRAFT_355149"/>
<organism evidence="2 3">
    <name type="scientific">Aspergillus niger</name>
    <dbReference type="NCBI Taxonomy" id="5061"/>
    <lineage>
        <taxon>Eukaryota</taxon>
        <taxon>Fungi</taxon>
        <taxon>Dikarya</taxon>
        <taxon>Ascomycota</taxon>
        <taxon>Pezizomycotina</taxon>
        <taxon>Eurotiomycetes</taxon>
        <taxon>Eurotiomycetidae</taxon>
        <taxon>Eurotiales</taxon>
        <taxon>Aspergillaceae</taxon>
        <taxon>Aspergillus</taxon>
        <taxon>Aspergillus subgen. Circumdati</taxon>
    </lineage>
</organism>
<dbReference type="EMBL" id="BCMY01000014">
    <property type="protein sequence ID" value="GAQ45062.1"/>
    <property type="molecule type" value="Genomic_DNA"/>
</dbReference>
<accession>A0A100IPQ7</accession>
<name>A0A100IPQ7_ASPNG</name>
<keyword evidence="1" id="KW-0472">Membrane</keyword>